<dbReference type="STRING" id="33935.ADM90_10325"/>
<dbReference type="GO" id="GO:0016020">
    <property type="term" value="C:membrane"/>
    <property type="evidence" value="ECO:0007669"/>
    <property type="project" value="UniProtKB-SubCell"/>
</dbReference>
<evidence type="ECO:0000256" key="2">
    <source>
        <dbReference type="ARBA" id="ARBA00007886"/>
    </source>
</evidence>
<dbReference type="EMBL" id="LGCI01000005">
    <property type="protein sequence ID" value="KOY83613.1"/>
    <property type="molecule type" value="Genomic_DNA"/>
</dbReference>
<dbReference type="InterPro" id="IPR046953">
    <property type="entry name" value="Spore_GerAC-like_C"/>
</dbReference>
<evidence type="ECO:0000256" key="7">
    <source>
        <dbReference type="ARBA" id="ARBA00023288"/>
    </source>
</evidence>
<dbReference type="Gene3D" id="3.30.300.210">
    <property type="entry name" value="Nutrient germinant receptor protein C, domain 3"/>
    <property type="match status" value="1"/>
</dbReference>
<evidence type="ECO:0000313" key="10">
    <source>
        <dbReference type="EMBL" id="KOY83613.1"/>
    </source>
</evidence>
<dbReference type="PROSITE" id="PS51257">
    <property type="entry name" value="PROKAR_LIPOPROTEIN"/>
    <property type="match status" value="1"/>
</dbReference>
<dbReference type="Pfam" id="PF25198">
    <property type="entry name" value="Spore_GerAC_N"/>
    <property type="match status" value="1"/>
</dbReference>
<evidence type="ECO:0000259" key="9">
    <source>
        <dbReference type="Pfam" id="PF25198"/>
    </source>
</evidence>
<dbReference type="PANTHER" id="PTHR35789">
    <property type="entry name" value="SPORE GERMINATION PROTEIN B3"/>
    <property type="match status" value="1"/>
</dbReference>
<comment type="similarity">
    <text evidence="2">Belongs to the GerABKC lipoprotein family.</text>
</comment>
<keyword evidence="4" id="KW-0732">Signal</keyword>
<sequence>MNKLKYFYSPLLALVLLYGCVETNILDKVGLTTLVGYDVGTEKKIAATVVIREVNPEFQSNVEVLTTENDTSKGNRIEANHQLSKKVVVGQMRVVLFGEELAKEGLRYFIDTNLENASVSNGIYMAVVEDRVAPLLEYEYENIEDIGQHIFRLIEQNIEQEYMISSTLHEVARDYYSVGKDVAMPIIKRDKELVKLSGVALFKDGKMVSRLPATDSFYVKIVRDTFKAGLYETILHHEDLPSALQKITTDDMTVAFDAIHSKRKVTLVNAANPEFDLNVKIKARILETYPDINQGDPKSVAALEKAIQNKLAKELEKVIAQSQKVESDIFGFGEIYRGSVRHAQLTKEKWHEMYKDMKVNIHVDFVVLRNGVFE</sequence>
<feature type="domain" description="Spore germination protein N-terminal" evidence="9">
    <location>
        <begin position="24"/>
        <end position="188"/>
    </location>
</feature>
<reference evidence="10 11" key="1">
    <citation type="submission" date="2015-07" db="EMBL/GenBank/DDBJ databases">
        <title>Genome sequencing project for genomic taxonomy and phylogenomics of Bacillus-like bacteria.</title>
        <authorList>
            <person name="Liu B."/>
            <person name="Wang J."/>
            <person name="Zhu Y."/>
            <person name="Liu G."/>
            <person name="Chen Q."/>
            <person name="Chen Z."/>
            <person name="Che J."/>
            <person name="Ge C."/>
            <person name="Shi H."/>
            <person name="Pan Z."/>
            <person name="Liu X."/>
        </authorList>
    </citation>
    <scope>NUCLEOTIDE SEQUENCE [LARGE SCALE GENOMIC DNA]</scope>
    <source>
        <strain evidence="10 11">DSM 54</strain>
    </source>
</reference>
<organism evidence="10 11">
    <name type="scientific">Lysinibacillus macroides</name>
    <dbReference type="NCBI Taxonomy" id="33935"/>
    <lineage>
        <taxon>Bacteria</taxon>
        <taxon>Bacillati</taxon>
        <taxon>Bacillota</taxon>
        <taxon>Bacilli</taxon>
        <taxon>Bacillales</taxon>
        <taxon>Bacillaceae</taxon>
        <taxon>Lysinibacillus</taxon>
    </lineage>
</organism>
<keyword evidence="11" id="KW-1185">Reference proteome</keyword>
<name>A0A0M9DMF4_9BACI</name>
<feature type="domain" description="Spore germination GerAC-like C-terminal" evidence="8">
    <location>
        <begin position="197"/>
        <end position="371"/>
    </location>
</feature>
<keyword evidence="3" id="KW-0309">Germination</keyword>
<dbReference type="OrthoDB" id="2592518at2"/>
<dbReference type="PANTHER" id="PTHR35789:SF1">
    <property type="entry name" value="SPORE GERMINATION PROTEIN B3"/>
    <property type="match status" value="1"/>
</dbReference>
<dbReference type="PATRIC" id="fig|33935.3.peg.1578"/>
<evidence type="ECO:0000256" key="6">
    <source>
        <dbReference type="ARBA" id="ARBA00023139"/>
    </source>
</evidence>
<dbReference type="InterPro" id="IPR008844">
    <property type="entry name" value="Spore_GerAC-like"/>
</dbReference>
<dbReference type="RefSeq" id="WP_053994862.1">
    <property type="nucleotide sequence ID" value="NZ_LGCI01000005.1"/>
</dbReference>
<gene>
    <name evidence="10" type="ORF">ADM90_10325</name>
</gene>
<dbReference type="InterPro" id="IPR057336">
    <property type="entry name" value="GerAC_N"/>
</dbReference>
<keyword evidence="5" id="KW-0472">Membrane</keyword>
<evidence type="ECO:0000256" key="4">
    <source>
        <dbReference type="ARBA" id="ARBA00022729"/>
    </source>
</evidence>
<evidence type="ECO:0000259" key="8">
    <source>
        <dbReference type="Pfam" id="PF05504"/>
    </source>
</evidence>
<comment type="caution">
    <text evidence="10">The sequence shown here is derived from an EMBL/GenBank/DDBJ whole genome shotgun (WGS) entry which is preliminary data.</text>
</comment>
<proteinExistence type="inferred from homology"/>
<accession>A0A0M9DMF4</accession>
<comment type="subcellular location">
    <subcellularLocation>
        <location evidence="1">Membrane</location>
        <topology evidence="1">Lipid-anchor</topology>
    </subcellularLocation>
</comment>
<keyword evidence="6" id="KW-0564">Palmitate</keyword>
<evidence type="ECO:0000256" key="5">
    <source>
        <dbReference type="ARBA" id="ARBA00023136"/>
    </source>
</evidence>
<protein>
    <submittedName>
        <fullName evidence="10">Spore gernimation protein</fullName>
    </submittedName>
</protein>
<evidence type="ECO:0000256" key="1">
    <source>
        <dbReference type="ARBA" id="ARBA00004635"/>
    </source>
</evidence>
<evidence type="ECO:0000256" key="3">
    <source>
        <dbReference type="ARBA" id="ARBA00022544"/>
    </source>
</evidence>
<evidence type="ECO:0000313" key="11">
    <source>
        <dbReference type="Proteomes" id="UP000037977"/>
    </source>
</evidence>
<dbReference type="GO" id="GO:0009847">
    <property type="term" value="P:spore germination"/>
    <property type="evidence" value="ECO:0007669"/>
    <property type="project" value="InterPro"/>
</dbReference>
<dbReference type="Proteomes" id="UP000037977">
    <property type="component" value="Unassembled WGS sequence"/>
</dbReference>
<dbReference type="AlphaFoldDB" id="A0A0M9DMF4"/>
<dbReference type="Pfam" id="PF05504">
    <property type="entry name" value="Spore_GerAC"/>
    <property type="match status" value="1"/>
</dbReference>
<dbReference type="InterPro" id="IPR038501">
    <property type="entry name" value="Spore_GerAC_C_sf"/>
</dbReference>
<dbReference type="NCBIfam" id="TIGR02887">
    <property type="entry name" value="spore_ger_x_C"/>
    <property type="match status" value="1"/>
</dbReference>
<keyword evidence="7" id="KW-0449">Lipoprotein</keyword>